<dbReference type="RefSeq" id="XP_021027054.1">
    <property type="nucleotide sequence ID" value="XM_021171395.2"/>
</dbReference>
<dbReference type="Gene3D" id="1.10.950.10">
    <property type="entry name" value="Villin headpiece domain"/>
    <property type="match status" value="1"/>
</dbReference>
<dbReference type="CDD" id="cd11288">
    <property type="entry name" value="gelsolin_S5_like"/>
    <property type="match status" value="1"/>
</dbReference>
<dbReference type="Pfam" id="PF02209">
    <property type="entry name" value="VHP"/>
    <property type="match status" value="1"/>
</dbReference>
<accession>A0A6P7R9S4</accession>
<evidence type="ECO:0000313" key="6">
    <source>
        <dbReference type="Proteomes" id="UP000515126"/>
    </source>
</evidence>
<dbReference type="GO" id="GO:0051015">
    <property type="term" value="F:actin filament binding"/>
    <property type="evidence" value="ECO:0007669"/>
    <property type="project" value="InterPro"/>
</dbReference>
<dbReference type="GO" id="GO:0005546">
    <property type="term" value="F:phosphatidylinositol-4,5-bisphosphate binding"/>
    <property type="evidence" value="ECO:0007669"/>
    <property type="project" value="TreeGrafter"/>
</dbReference>
<dbReference type="Proteomes" id="UP000515126">
    <property type="component" value="Chromosome 9"/>
</dbReference>
<comment type="similarity">
    <text evidence="1">Belongs to the villin/gelsolin family.</text>
</comment>
<dbReference type="InterPro" id="IPR007123">
    <property type="entry name" value="Gelsolin-like_dom"/>
</dbReference>
<dbReference type="SMART" id="SM00153">
    <property type="entry name" value="VHP"/>
    <property type="match status" value="1"/>
</dbReference>
<dbReference type="PANTHER" id="PTHR11977">
    <property type="entry name" value="VILLIN"/>
    <property type="match status" value="1"/>
</dbReference>
<dbReference type="SMART" id="SM00262">
    <property type="entry name" value="GEL"/>
    <property type="match status" value="6"/>
</dbReference>
<dbReference type="Pfam" id="PF00626">
    <property type="entry name" value="Gelsolin"/>
    <property type="match status" value="5"/>
</dbReference>
<dbReference type="RefSeq" id="XP_029337451.1">
    <property type="nucleotide sequence ID" value="XM_029481591.1"/>
</dbReference>
<gene>
    <name evidence="7 8 9 10" type="primary">Vill</name>
</gene>
<dbReference type="SUPFAM" id="SSF82754">
    <property type="entry name" value="C-terminal, gelsolin-like domain of Sec23/24"/>
    <property type="match status" value="2"/>
</dbReference>
<dbReference type="CDD" id="cd11289">
    <property type="entry name" value="gelsolin_S2_like"/>
    <property type="match status" value="1"/>
</dbReference>
<evidence type="ECO:0000313" key="9">
    <source>
        <dbReference type="RefSeq" id="XP_029337451.1"/>
    </source>
</evidence>
<dbReference type="GeneID" id="110301134"/>
<keyword evidence="4" id="KW-0009">Actin-binding</keyword>
<dbReference type="InterPro" id="IPR036886">
    <property type="entry name" value="Villin_headpiece_dom_sf"/>
</dbReference>
<keyword evidence="3" id="KW-0677">Repeat</keyword>
<proteinExistence type="inferred from homology"/>
<dbReference type="GO" id="GO:0008154">
    <property type="term" value="P:actin polymerization or depolymerization"/>
    <property type="evidence" value="ECO:0007669"/>
    <property type="project" value="TreeGrafter"/>
</dbReference>
<dbReference type="SUPFAM" id="SSF47050">
    <property type="entry name" value="VHP, Villin headpiece domain"/>
    <property type="match status" value="1"/>
</dbReference>
<dbReference type="FunFam" id="3.40.20.10:FF:000001">
    <property type="entry name" value="Gelsolin"/>
    <property type="match status" value="1"/>
</dbReference>
<sequence>MNINQDLPAIDSHRALQIWITENLKMLPLPERAHGNFFEECCYVVLHVPQSPKDTQGGSSDLHYWIGKDASAEAREAAVSFVQRLQEDLGDQTVLHRESQGHESDCFHSYFHSGVIYRKGGRDSALKLAETNMYNVQRLLHIRGRKHVSATEVALSWNSFNKGDIFLLDLGKVMIQWNGPKASISEKARALTLTCSLRDRERGGRAQIAVVDSENEATNLLRIMEAVLGCRSGSLYPSVPSNSVSQLQKANVRLYHVCEKGTDLVVQELATHPLTQDLLQEDGCYLLDQGGFKIYMWQGRKSSPQEKKAALSRAVGFIQAKGYPNYTNVEVVNDGAESTAFQQLFWSWSKELDRKKHPEKSKLVQVNLEVGKLHTQPELAAQLRMVDDGSGKVEVWYIQDLQRQPVDPKHYGQLCSGNCYLVLYTYQKLGCVQYLLYLWQGHQSTVEDTKALNCSAEELGLMHQGALVQGHVTMGSEPPHFLAIFQGRLVVFQGNAGNKGERPPVSDTRLFHVQGTEIHNTRTMEVPARASSLTSSDVFFLITSHVCFLWFGKGCHGDQREMARTVVTVFPGNNKETVLEGQEPLYFWEALGGRAPYPSNKRLPEEVWSIQPRLFECSSHAGCLVLTEVLFFGQEDLDKYDIMLLDTCQEIFLWLGEAAGEWKKEAVAWGREYLRTHPAERSLATPIFVVKQGHEPATFTGWFVTWDPYKWMNSQSYEEMVGSSLGPGSAISEMTAEVHNFQLTPRLSDNKAGHPALQAFKGSQDSPENELGLDLRVDGANPSMNHTSSCSDSMVNGSLPRERLMHQALEDLPPGVDPARKEFYLSDSDFQDIFGKSKEEFYSMAKWKQQQEKKKLGFF</sequence>
<name>A0A6P7R9S4_MUSCR</name>
<dbReference type="CDD" id="cd11293">
    <property type="entry name" value="gelsolin_S4_like"/>
    <property type="match status" value="1"/>
</dbReference>
<dbReference type="GO" id="GO:0005737">
    <property type="term" value="C:cytoplasm"/>
    <property type="evidence" value="ECO:0007669"/>
    <property type="project" value="TreeGrafter"/>
</dbReference>
<dbReference type="CTD" id="50853"/>
<evidence type="ECO:0000256" key="2">
    <source>
        <dbReference type="ARBA" id="ARBA00022467"/>
    </source>
</evidence>
<dbReference type="InterPro" id="IPR007122">
    <property type="entry name" value="Villin/Gelsolin"/>
</dbReference>
<feature type="domain" description="HP" evidence="5">
    <location>
        <begin position="793"/>
        <end position="859"/>
    </location>
</feature>
<dbReference type="GO" id="GO:0015629">
    <property type="term" value="C:actin cytoskeleton"/>
    <property type="evidence" value="ECO:0007669"/>
    <property type="project" value="TreeGrafter"/>
</dbReference>
<evidence type="ECO:0000313" key="10">
    <source>
        <dbReference type="RefSeq" id="XP_029337452.1"/>
    </source>
</evidence>
<dbReference type="InterPro" id="IPR036180">
    <property type="entry name" value="Gelsolin-like_dom_sf"/>
</dbReference>
<dbReference type="CDD" id="cd11292">
    <property type="entry name" value="gelsolin_S3_like"/>
    <property type="match status" value="1"/>
</dbReference>
<evidence type="ECO:0000256" key="1">
    <source>
        <dbReference type="ARBA" id="ARBA00008418"/>
    </source>
</evidence>
<keyword evidence="6" id="KW-1185">Reference proteome</keyword>
<protein>
    <submittedName>
        <fullName evidence="7 8">Villin-like protein isoform X1</fullName>
    </submittedName>
</protein>
<evidence type="ECO:0000313" key="8">
    <source>
        <dbReference type="RefSeq" id="XP_021027056.1"/>
    </source>
</evidence>
<dbReference type="PRINTS" id="PR00597">
    <property type="entry name" value="GELSOLIN"/>
</dbReference>
<keyword evidence="2" id="KW-0117">Actin capping</keyword>
<dbReference type="GO" id="GO:0051014">
    <property type="term" value="P:actin filament severing"/>
    <property type="evidence" value="ECO:0007669"/>
    <property type="project" value="TreeGrafter"/>
</dbReference>
<organism evidence="6 10">
    <name type="scientific">Mus caroli</name>
    <name type="common">Ryukyu mouse</name>
    <name type="synonym">Ricefield mouse</name>
    <dbReference type="NCBI Taxonomy" id="10089"/>
    <lineage>
        <taxon>Eukaryota</taxon>
        <taxon>Metazoa</taxon>
        <taxon>Chordata</taxon>
        <taxon>Craniata</taxon>
        <taxon>Vertebrata</taxon>
        <taxon>Euteleostomi</taxon>
        <taxon>Mammalia</taxon>
        <taxon>Eutheria</taxon>
        <taxon>Euarchontoglires</taxon>
        <taxon>Glires</taxon>
        <taxon>Rodentia</taxon>
        <taxon>Myomorpha</taxon>
        <taxon>Muroidea</taxon>
        <taxon>Muridae</taxon>
        <taxon>Murinae</taxon>
        <taxon>Mus</taxon>
        <taxon>Mus</taxon>
    </lineage>
</organism>
<dbReference type="InterPro" id="IPR003128">
    <property type="entry name" value="Villin_headpiece"/>
</dbReference>
<dbReference type="KEGG" id="mcal:110301134"/>
<dbReference type="CDD" id="cd11291">
    <property type="entry name" value="gelsolin_S6_like"/>
    <property type="match status" value="1"/>
</dbReference>
<dbReference type="RefSeq" id="XP_021027056.1">
    <property type="nucleotide sequence ID" value="XM_021171397.2"/>
</dbReference>
<dbReference type="SUPFAM" id="SSF55753">
    <property type="entry name" value="Actin depolymerizing proteins"/>
    <property type="match status" value="4"/>
</dbReference>
<dbReference type="FunFam" id="3.40.20.10:FF:000005">
    <property type="entry name" value="Gelsolin"/>
    <property type="match status" value="1"/>
</dbReference>
<evidence type="ECO:0000256" key="4">
    <source>
        <dbReference type="ARBA" id="ARBA00023203"/>
    </source>
</evidence>
<dbReference type="InterPro" id="IPR029006">
    <property type="entry name" value="ADF-H/Gelsolin-like_dom_sf"/>
</dbReference>
<dbReference type="CDD" id="cd11290">
    <property type="entry name" value="gelsolin_S1_like"/>
    <property type="match status" value="1"/>
</dbReference>
<dbReference type="Gene3D" id="3.40.20.10">
    <property type="entry name" value="Severin"/>
    <property type="match status" value="6"/>
</dbReference>
<dbReference type="AlphaFoldDB" id="A0A6P7R9S4"/>
<evidence type="ECO:0000256" key="3">
    <source>
        <dbReference type="ARBA" id="ARBA00022737"/>
    </source>
</evidence>
<dbReference type="RefSeq" id="XP_029337452.1">
    <property type="nucleotide sequence ID" value="XM_029481592.1"/>
</dbReference>
<dbReference type="PANTHER" id="PTHR11977:SF30">
    <property type="entry name" value="VILLIN-LIKE PROTEIN"/>
    <property type="match status" value="1"/>
</dbReference>
<evidence type="ECO:0000313" key="7">
    <source>
        <dbReference type="RefSeq" id="XP_021027054.1"/>
    </source>
</evidence>
<evidence type="ECO:0000259" key="5">
    <source>
        <dbReference type="PROSITE" id="PS51089"/>
    </source>
</evidence>
<dbReference type="PROSITE" id="PS51089">
    <property type="entry name" value="HP"/>
    <property type="match status" value="1"/>
</dbReference>
<dbReference type="GO" id="GO:0051016">
    <property type="term" value="P:barbed-end actin filament capping"/>
    <property type="evidence" value="ECO:0007669"/>
    <property type="project" value="TreeGrafter"/>
</dbReference>
<reference evidence="7 8" key="1">
    <citation type="submission" date="2025-04" db="UniProtKB">
        <authorList>
            <consortium name="RefSeq"/>
        </authorList>
    </citation>
    <scope>IDENTIFICATION</scope>
</reference>